<proteinExistence type="inferred from homology"/>
<evidence type="ECO:0000256" key="8">
    <source>
        <dbReference type="SAM" id="MobiDB-lite"/>
    </source>
</evidence>
<evidence type="ECO:0000313" key="10">
    <source>
        <dbReference type="EMBL" id="QDV88419.1"/>
    </source>
</evidence>
<feature type="transmembrane region" description="Helical" evidence="9">
    <location>
        <begin position="30"/>
        <end position="47"/>
    </location>
</feature>
<evidence type="ECO:0000256" key="9">
    <source>
        <dbReference type="SAM" id="Phobius"/>
    </source>
</evidence>
<gene>
    <name evidence="10" type="ORF">TBK1r_74520</name>
</gene>
<keyword evidence="6 9" id="KW-0472">Membrane</keyword>
<keyword evidence="7" id="KW-0813">Transport</keyword>
<evidence type="ECO:0000256" key="1">
    <source>
        <dbReference type="ARBA" id="ARBA00004162"/>
    </source>
</evidence>
<dbReference type="PANTHER" id="PTHR30558:SF3">
    <property type="entry name" value="BIOPOLYMER TRANSPORT PROTEIN EXBD-RELATED"/>
    <property type="match status" value="1"/>
</dbReference>
<dbReference type="PANTHER" id="PTHR30558">
    <property type="entry name" value="EXBD MEMBRANE COMPONENT OF PMF-DRIVEN MACROMOLECULE IMPORT SYSTEM"/>
    <property type="match status" value="1"/>
</dbReference>
<accession>A0ABX5Y8A0</accession>
<evidence type="ECO:0000256" key="4">
    <source>
        <dbReference type="ARBA" id="ARBA00022692"/>
    </source>
</evidence>
<evidence type="ECO:0000256" key="7">
    <source>
        <dbReference type="RuleBase" id="RU003879"/>
    </source>
</evidence>
<dbReference type="Pfam" id="PF02472">
    <property type="entry name" value="ExbD"/>
    <property type="match status" value="1"/>
</dbReference>
<evidence type="ECO:0000313" key="11">
    <source>
        <dbReference type="Proteomes" id="UP000318081"/>
    </source>
</evidence>
<evidence type="ECO:0000256" key="2">
    <source>
        <dbReference type="ARBA" id="ARBA00005811"/>
    </source>
</evidence>
<evidence type="ECO:0000256" key="3">
    <source>
        <dbReference type="ARBA" id="ARBA00022475"/>
    </source>
</evidence>
<evidence type="ECO:0000256" key="5">
    <source>
        <dbReference type="ARBA" id="ARBA00022989"/>
    </source>
</evidence>
<dbReference type="InterPro" id="IPR003400">
    <property type="entry name" value="ExbD"/>
</dbReference>
<comment type="subcellular location">
    <subcellularLocation>
        <location evidence="1">Cell membrane</location>
        <topology evidence="1">Single-pass membrane protein</topology>
    </subcellularLocation>
    <subcellularLocation>
        <location evidence="7">Cell membrane</location>
        <topology evidence="7">Single-pass type II membrane protein</topology>
    </subcellularLocation>
</comment>
<reference evidence="10 11" key="1">
    <citation type="submission" date="2019-02" db="EMBL/GenBank/DDBJ databases">
        <title>Deep-cultivation of Planctomycetes and their phenomic and genomic characterization uncovers novel biology.</title>
        <authorList>
            <person name="Wiegand S."/>
            <person name="Jogler M."/>
            <person name="Boedeker C."/>
            <person name="Pinto D."/>
            <person name="Vollmers J."/>
            <person name="Rivas-Marin E."/>
            <person name="Kohn T."/>
            <person name="Peeters S.H."/>
            <person name="Heuer A."/>
            <person name="Rast P."/>
            <person name="Oberbeckmann S."/>
            <person name="Bunk B."/>
            <person name="Jeske O."/>
            <person name="Meyerdierks A."/>
            <person name="Storesund J.E."/>
            <person name="Kallscheuer N."/>
            <person name="Luecker S."/>
            <person name="Lage O.M."/>
            <person name="Pohl T."/>
            <person name="Merkel B.J."/>
            <person name="Hornburger P."/>
            <person name="Mueller R.-W."/>
            <person name="Bruemmer F."/>
            <person name="Labrenz M."/>
            <person name="Spormann A.M."/>
            <person name="Op den Camp H."/>
            <person name="Overmann J."/>
            <person name="Amann R."/>
            <person name="Jetten M.S.M."/>
            <person name="Mascher T."/>
            <person name="Medema M.H."/>
            <person name="Devos D.P."/>
            <person name="Kaster A.-K."/>
            <person name="Ovreas L."/>
            <person name="Rohde M."/>
            <person name="Galperin M.Y."/>
            <person name="Jogler C."/>
        </authorList>
    </citation>
    <scope>NUCLEOTIDE SEQUENCE [LARGE SCALE GENOMIC DNA]</scope>
    <source>
        <strain evidence="10 11">TBK1r</strain>
    </source>
</reference>
<keyword evidence="11" id="KW-1185">Reference proteome</keyword>
<protein>
    <submittedName>
        <fullName evidence="10">Biopolymer transport protein ExbD/TolR</fullName>
    </submittedName>
</protein>
<dbReference type="RefSeq" id="WP_145220708.1">
    <property type="nucleotide sequence ID" value="NZ_CP036432.1"/>
</dbReference>
<evidence type="ECO:0000256" key="6">
    <source>
        <dbReference type="ARBA" id="ARBA00023136"/>
    </source>
</evidence>
<keyword evidence="4 7" id="KW-0812">Transmembrane</keyword>
<dbReference type="EMBL" id="CP036432">
    <property type="protein sequence ID" value="QDV88419.1"/>
    <property type="molecule type" value="Genomic_DNA"/>
</dbReference>
<keyword evidence="7" id="KW-0653">Protein transport</keyword>
<keyword evidence="5 9" id="KW-1133">Transmembrane helix</keyword>
<name>A0ABX5Y8A0_9BACT</name>
<dbReference type="Proteomes" id="UP000318081">
    <property type="component" value="Chromosome"/>
</dbReference>
<keyword evidence="3" id="KW-1003">Cell membrane</keyword>
<comment type="similarity">
    <text evidence="2 7">Belongs to the ExbD/TolR family.</text>
</comment>
<sequence length="162" mass="18243">MSSVIEEPDIEEDDDFQMPRKKRDEDEMDITPMIDITFLLLIFFVVCSKMDPTQMGKIPEAQNGIAISAKESAVVFIEPAGKDKVILKRIDGTEFSSDEETQTTELIEYITEELKTTRGEEKNHVMIMGDGEVTVGEVTRVQKIIGDAFEDISSTYIAVKEL</sequence>
<organism evidence="10 11">
    <name type="scientific">Stieleria magnilauensis</name>
    <dbReference type="NCBI Taxonomy" id="2527963"/>
    <lineage>
        <taxon>Bacteria</taxon>
        <taxon>Pseudomonadati</taxon>
        <taxon>Planctomycetota</taxon>
        <taxon>Planctomycetia</taxon>
        <taxon>Pirellulales</taxon>
        <taxon>Pirellulaceae</taxon>
        <taxon>Stieleria</taxon>
    </lineage>
</organism>
<feature type="compositionally biased region" description="Acidic residues" evidence="8">
    <location>
        <begin position="1"/>
        <end position="16"/>
    </location>
</feature>
<feature type="region of interest" description="Disordered" evidence="8">
    <location>
        <begin position="1"/>
        <end position="24"/>
    </location>
</feature>